<dbReference type="NCBIfam" id="TIGR00026">
    <property type="entry name" value="hi_GC_TIGR00026"/>
    <property type="match status" value="1"/>
</dbReference>
<evidence type="ECO:0000256" key="2">
    <source>
        <dbReference type="ARBA" id="ARBA00049106"/>
    </source>
</evidence>
<sequence length="143" mass="16161">MTAEEVFDNPTGWVAKHIRTYVESGGRKGHDYQGWPTLLLTTRGHRSGLLRRTALIYGRDGDRHLLVASNGGAAEHPGWYRNLSVEPEVGVQVREEEFTARARTASAEEKPGLWEVMVDVFPQYAKYQEKTARDIPVVVLERV</sequence>
<dbReference type="RefSeq" id="WP_344236984.1">
    <property type="nucleotide sequence ID" value="NZ_BAAAHH010000002.1"/>
</dbReference>
<dbReference type="PANTHER" id="PTHR39428:SF1">
    <property type="entry name" value="F420H(2)-DEPENDENT QUINONE REDUCTASE RV1261C"/>
    <property type="match status" value="1"/>
</dbReference>
<name>A0ABP4AQT3_9ACTN</name>
<keyword evidence="4" id="KW-1185">Reference proteome</keyword>
<evidence type="ECO:0000256" key="1">
    <source>
        <dbReference type="ARBA" id="ARBA00008710"/>
    </source>
</evidence>
<gene>
    <name evidence="3" type="ORF">GCM10009550_09130</name>
</gene>
<reference evidence="4" key="1">
    <citation type="journal article" date="2019" name="Int. J. Syst. Evol. Microbiol.">
        <title>The Global Catalogue of Microorganisms (GCM) 10K type strain sequencing project: providing services to taxonomists for standard genome sequencing and annotation.</title>
        <authorList>
            <consortium name="The Broad Institute Genomics Platform"/>
            <consortium name="The Broad Institute Genome Sequencing Center for Infectious Disease"/>
            <person name="Wu L."/>
            <person name="Ma J."/>
        </authorList>
    </citation>
    <scope>NUCLEOTIDE SEQUENCE [LARGE SCALE GENOMIC DNA]</scope>
    <source>
        <strain evidence="4">JCM 10696</strain>
    </source>
</reference>
<dbReference type="PANTHER" id="PTHR39428">
    <property type="entry name" value="F420H(2)-DEPENDENT QUINONE REDUCTASE RV1261C"/>
    <property type="match status" value="1"/>
</dbReference>
<dbReference type="InterPro" id="IPR004378">
    <property type="entry name" value="F420H2_quin_Rdtase"/>
</dbReference>
<dbReference type="Pfam" id="PF04075">
    <property type="entry name" value="F420H2_quin_red"/>
    <property type="match status" value="1"/>
</dbReference>
<organism evidence="3 4">
    <name type="scientific">Actinocorallia libanotica</name>
    <dbReference type="NCBI Taxonomy" id="46162"/>
    <lineage>
        <taxon>Bacteria</taxon>
        <taxon>Bacillati</taxon>
        <taxon>Actinomycetota</taxon>
        <taxon>Actinomycetes</taxon>
        <taxon>Streptosporangiales</taxon>
        <taxon>Thermomonosporaceae</taxon>
        <taxon>Actinocorallia</taxon>
    </lineage>
</organism>
<comment type="catalytic activity">
    <reaction evidence="2">
        <text>oxidized coenzyme F420-(gamma-L-Glu)(n) + a quinol + H(+) = reduced coenzyme F420-(gamma-L-Glu)(n) + a quinone</text>
        <dbReference type="Rhea" id="RHEA:39663"/>
        <dbReference type="Rhea" id="RHEA-COMP:12939"/>
        <dbReference type="Rhea" id="RHEA-COMP:14378"/>
        <dbReference type="ChEBI" id="CHEBI:15378"/>
        <dbReference type="ChEBI" id="CHEBI:24646"/>
        <dbReference type="ChEBI" id="CHEBI:132124"/>
        <dbReference type="ChEBI" id="CHEBI:133980"/>
        <dbReference type="ChEBI" id="CHEBI:139511"/>
    </reaction>
</comment>
<comment type="caution">
    <text evidence="3">The sequence shown here is derived from an EMBL/GenBank/DDBJ whole genome shotgun (WGS) entry which is preliminary data.</text>
</comment>
<evidence type="ECO:0000313" key="4">
    <source>
        <dbReference type="Proteomes" id="UP001500665"/>
    </source>
</evidence>
<dbReference type="Gene3D" id="2.30.110.10">
    <property type="entry name" value="Electron Transport, Fmn-binding Protein, Chain A"/>
    <property type="match status" value="1"/>
</dbReference>
<dbReference type="Proteomes" id="UP001500665">
    <property type="component" value="Unassembled WGS sequence"/>
</dbReference>
<dbReference type="InterPro" id="IPR012349">
    <property type="entry name" value="Split_barrel_FMN-bd"/>
</dbReference>
<comment type="similarity">
    <text evidence="1">Belongs to the F420H(2)-dependent quinone reductase family.</text>
</comment>
<protein>
    <submittedName>
        <fullName evidence="3">Nitroreductase family deazaflavin-dependent oxidoreductase</fullName>
    </submittedName>
</protein>
<accession>A0ABP4AQT3</accession>
<evidence type="ECO:0000313" key="3">
    <source>
        <dbReference type="EMBL" id="GAA0940059.1"/>
    </source>
</evidence>
<proteinExistence type="inferred from homology"/>
<dbReference type="EMBL" id="BAAAHH010000002">
    <property type="protein sequence ID" value="GAA0940059.1"/>
    <property type="molecule type" value="Genomic_DNA"/>
</dbReference>